<feature type="domain" description="Ferric siderophore reductase C-terminal" evidence="2">
    <location>
        <begin position="218"/>
        <end position="239"/>
    </location>
</feature>
<keyword evidence="4" id="KW-1185">Reference proteome</keyword>
<reference evidence="3" key="1">
    <citation type="submission" date="2016-01" db="EMBL/GenBank/DDBJ databases">
        <authorList>
            <person name="Peeters C."/>
        </authorList>
    </citation>
    <scope>NUCLEOTIDE SEQUENCE [LARGE SCALE GENOMIC DNA]</scope>
    <source>
        <strain evidence="3">LMG 29323</strain>
    </source>
</reference>
<dbReference type="GO" id="GO:0051537">
    <property type="term" value="F:2 iron, 2 sulfur cluster binding"/>
    <property type="evidence" value="ECO:0007669"/>
    <property type="project" value="InterPro"/>
</dbReference>
<dbReference type="Pfam" id="PF11575">
    <property type="entry name" value="FhuF_C"/>
    <property type="match status" value="1"/>
</dbReference>
<evidence type="ECO:0000259" key="1">
    <source>
        <dbReference type="Pfam" id="PF06276"/>
    </source>
</evidence>
<evidence type="ECO:0000313" key="4">
    <source>
        <dbReference type="Proteomes" id="UP000054911"/>
    </source>
</evidence>
<dbReference type="AlphaFoldDB" id="A0A157ZEK2"/>
<dbReference type="GO" id="GO:0003824">
    <property type="term" value="F:catalytic activity"/>
    <property type="evidence" value="ECO:0007669"/>
    <property type="project" value="UniProtKB-ARBA"/>
</dbReference>
<name>A0A157ZEK2_9BURK</name>
<dbReference type="Proteomes" id="UP000054911">
    <property type="component" value="Unassembled WGS sequence"/>
</dbReference>
<protein>
    <submittedName>
        <fullName evidence="3">Iron reductase</fullName>
    </submittedName>
</protein>
<dbReference type="RefSeq" id="WP_061173240.1">
    <property type="nucleotide sequence ID" value="NZ_FCOE02000002.1"/>
</dbReference>
<dbReference type="InterPro" id="IPR022770">
    <property type="entry name" value="IucA/IucC-like_C"/>
</dbReference>
<dbReference type="STRING" id="1777141.AWB80_00689"/>
<dbReference type="NCBIfam" id="TIGR03951">
    <property type="entry name" value="Fe_III_red_FhuF"/>
    <property type="match status" value="1"/>
</dbReference>
<proteinExistence type="predicted"/>
<sequence>MTHRARNFAAFAPPELAPYLQNVWLGSPDESIGDDAVRIPLTSLADHRDALLAAMHALYGGDAELHARALLSQWSKYYFGLAAPAGVAAGRLLGRPLDMSPERTHLVLKEGMPAALHFDADALHAPDADPARRYAGLVAHLDSVIGMIAAMTKIAPRVLWSNAGNLLDYLLANCPSILSDDGTDAEWLFRPADDNPLRTPIRDAKPRSTLLPNPFRVRRVCCVRYEIPGETQLCASCPLLLTMRDDELALQDAIR</sequence>
<organism evidence="3 4">
    <name type="scientific">Caballeronia pedi</name>
    <dbReference type="NCBI Taxonomy" id="1777141"/>
    <lineage>
        <taxon>Bacteria</taxon>
        <taxon>Pseudomonadati</taxon>
        <taxon>Pseudomonadota</taxon>
        <taxon>Betaproteobacteria</taxon>
        <taxon>Burkholderiales</taxon>
        <taxon>Burkholderiaceae</taxon>
        <taxon>Caballeronia</taxon>
    </lineage>
</organism>
<evidence type="ECO:0000313" key="3">
    <source>
        <dbReference type="EMBL" id="SAK43944.1"/>
    </source>
</evidence>
<dbReference type="InterPro" id="IPR008090">
    <property type="entry name" value="Fe_iron_reduct"/>
</dbReference>
<evidence type="ECO:0000259" key="2">
    <source>
        <dbReference type="Pfam" id="PF11575"/>
    </source>
</evidence>
<dbReference type="EMBL" id="FCOE02000002">
    <property type="protein sequence ID" value="SAK43944.1"/>
    <property type="molecule type" value="Genomic_DNA"/>
</dbReference>
<feature type="domain" description="Aerobactin siderophore biosynthesis IucA/IucC-like C-terminal" evidence="1">
    <location>
        <begin position="72"/>
        <end position="197"/>
    </location>
</feature>
<comment type="caution">
    <text evidence="3">The sequence shown here is derived from an EMBL/GenBank/DDBJ whole genome shotgun (WGS) entry which is preliminary data.</text>
</comment>
<accession>A0A157ZEK2</accession>
<gene>
    <name evidence="3" type="ORF">AWB80_00689</name>
</gene>
<dbReference type="InterPro" id="IPR024726">
    <property type="entry name" value="FhuF_C"/>
</dbReference>
<dbReference type="Pfam" id="PF06276">
    <property type="entry name" value="FhuF"/>
    <property type="match status" value="1"/>
</dbReference>
<dbReference type="OrthoDB" id="8993954at2"/>